<reference evidence="1 2" key="1">
    <citation type="journal article" date="2023" name="BMC Biol.">
        <title>The compact genome of the sponge Oopsacas minuta (Hexactinellida) is lacking key metazoan core genes.</title>
        <authorList>
            <person name="Santini S."/>
            <person name="Schenkelaars Q."/>
            <person name="Jourda C."/>
            <person name="Duchesne M."/>
            <person name="Belahbib H."/>
            <person name="Rocher C."/>
            <person name="Selva M."/>
            <person name="Riesgo A."/>
            <person name="Vervoort M."/>
            <person name="Leys S.P."/>
            <person name="Kodjabachian L."/>
            <person name="Le Bivic A."/>
            <person name="Borchiellini C."/>
            <person name="Claverie J.M."/>
            <person name="Renard E."/>
        </authorList>
    </citation>
    <scope>NUCLEOTIDE SEQUENCE [LARGE SCALE GENOMIC DNA]</scope>
    <source>
        <strain evidence="1">SPO-2</strain>
    </source>
</reference>
<keyword evidence="2" id="KW-1185">Reference proteome</keyword>
<evidence type="ECO:0000313" key="1">
    <source>
        <dbReference type="EMBL" id="KAI6652674.1"/>
    </source>
</evidence>
<accession>A0AAV7JW11</accession>
<dbReference type="EMBL" id="JAKMXF010000298">
    <property type="protein sequence ID" value="KAI6652674.1"/>
    <property type="molecule type" value="Genomic_DNA"/>
</dbReference>
<name>A0AAV7JW11_9METZ</name>
<dbReference type="Proteomes" id="UP001165289">
    <property type="component" value="Unassembled WGS sequence"/>
</dbReference>
<dbReference type="AlphaFoldDB" id="A0AAV7JW11"/>
<organism evidence="1 2">
    <name type="scientific">Oopsacas minuta</name>
    <dbReference type="NCBI Taxonomy" id="111878"/>
    <lineage>
        <taxon>Eukaryota</taxon>
        <taxon>Metazoa</taxon>
        <taxon>Porifera</taxon>
        <taxon>Hexactinellida</taxon>
        <taxon>Hexasterophora</taxon>
        <taxon>Lyssacinosida</taxon>
        <taxon>Leucopsacidae</taxon>
        <taxon>Oopsacas</taxon>
    </lineage>
</organism>
<proteinExistence type="predicted"/>
<dbReference type="GO" id="GO:0003779">
    <property type="term" value="F:actin binding"/>
    <property type="evidence" value="ECO:0007669"/>
    <property type="project" value="InterPro"/>
</dbReference>
<sequence length="261" mass="29413">MAKVIKKSVKTLFAKTISPPAPVKPLLDICLRYLSKSLHIEIITFGLFLLPKSHLTAIKEKLQDMYLTCGFTDVIFKCAEEGDYKSLPKWNWDEWCENAVIKSTEIMKCAIIFYDGTEITELSFSKNFAITKEEAIRIPKVIGLSNSLCGTSLTFEGKKYILFSNHPTMVFGDLIEIENLTENGEWKPNTQDSSCIVASMDVRSGQRLFVVVLSSFNNALIPNILSLQKLAEEITHFCKYLAEYFAYINGESPYAASGKFV</sequence>
<dbReference type="Gene3D" id="3.30.450.30">
    <property type="entry name" value="Dynein light chain 2a, cytoplasmic"/>
    <property type="match status" value="1"/>
</dbReference>
<evidence type="ECO:0000313" key="2">
    <source>
        <dbReference type="Proteomes" id="UP001165289"/>
    </source>
</evidence>
<dbReference type="Pfam" id="PF00235">
    <property type="entry name" value="Profilin"/>
    <property type="match status" value="1"/>
</dbReference>
<comment type="caution">
    <text evidence="1">The sequence shown here is derived from an EMBL/GenBank/DDBJ whole genome shotgun (WGS) entry which is preliminary data.</text>
</comment>
<dbReference type="SUPFAM" id="SSF55770">
    <property type="entry name" value="Profilin (actin-binding protein)"/>
    <property type="match status" value="1"/>
</dbReference>
<dbReference type="InterPro" id="IPR048278">
    <property type="entry name" value="PFN"/>
</dbReference>
<gene>
    <name evidence="1" type="ORF">LOD99_4457</name>
</gene>
<dbReference type="InterPro" id="IPR036140">
    <property type="entry name" value="PFN_sf"/>
</dbReference>
<protein>
    <submittedName>
        <fullName evidence="1">Uncharacterized protein</fullName>
    </submittedName>
</protein>